<dbReference type="InterPro" id="IPR025493">
    <property type="entry name" value="DUF4384"/>
</dbReference>
<dbReference type="Proteomes" id="UP001549320">
    <property type="component" value="Unassembled WGS sequence"/>
</dbReference>
<accession>A0ABV2Q4G6</accession>
<evidence type="ECO:0000313" key="3">
    <source>
        <dbReference type="Proteomes" id="UP001549320"/>
    </source>
</evidence>
<dbReference type="SUPFAM" id="SSF47090">
    <property type="entry name" value="PGBD-like"/>
    <property type="match status" value="1"/>
</dbReference>
<feature type="domain" description="DUF4384" evidence="1">
    <location>
        <begin position="423"/>
        <end position="503"/>
    </location>
</feature>
<gene>
    <name evidence="2" type="ORF">ABIE13_000662</name>
</gene>
<proteinExistence type="predicted"/>
<name>A0ABV2Q4G6_9BURK</name>
<comment type="caution">
    <text evidence="2">The sequence shown here is derived from an EMBL/GenBank/DDBJ whole genome shotgun (WGS) entry which is preliminary data.</text>
</comment>
<dbReference type="RefSeq" id="WP_354441075.1">
    <property type="nucleotide sequence ID" value="NZ_JBEPSH010000001.1"/>
</dbReference>
<keyword evidence="3" id="KW-1185">Reference proteome</keyword>
<evidence type="ECO:0000313" key="2">
    <source>
        <dbReference type="EMBL" id="MET4575565.1"/>
    </source>
</evidence>
<organism evidence="2 3">
    <name type="scientific">Ottowia thiooxydans</name>
    <dbReference type="NCBI Taxonomy" id="219182"/>
    <lineage>
        <taxon>Bacteria</taxon>
        <taxon>Pseudomonadati</taxon>
        <taxon>Pseudomonadota</taxon>
        <taxon>Betaproteobacteria</taxon>
        <taxon>Burkholderiales</taxon>
        <taxon>Comamonadaceae</taxon>
        <taxon>Ottowia</taxon>
    </lineage>
</organism>
<dbReference type="InterPro" id="IPR036365">
    <property type="entry name" value="PGBD-like_sf"/>
</dbReference>
<dbReference type="EMBL" id="JBEPSH010000001">
    <property type="protein sequence ID" value="MET4575565.1"/>
    <property type="molecule type" value="Genomic_DNA"/>
</dbReference>
<dbReference type="Pfam" id="PF14326">
    <property type="entry name" value="DUF4384"/>
    <property type="match status" value="1"/>
</dbReference>
<reference evidence="2 3" key="1">
    <citation type="submission" date="2024-06" db="EMBL/GenBank/DDBJ databases">
        <title>Sorghum-associated microbial communities from plants grown in Nebraska, USA.</title>
        <authorList>
            <person name="Schachtman D."/>
        </authorList>
    </citation>
    <scope>NUCLEOTIDE SEQUENCE [LARGE SCALE GENOMIC DNA]</scope>
    <source>
        <strain evidence="2 3">2709</strain>
    </source>
</reference>
<sequence>MDSDIGSRTSCFSPSASSGKCLLWAAISAAALLAGCSHLDPRKDAEYQSYAPTADRPVVRPIRSISSFNESLVCMDYMLRAAEIPTTLITAKQFPDYSGKVPASTKDMMITALSRMSRVSNAFRYVDYEVNLVTQDTVQNLTTILLNNNQMQLQRPALYISGGVSFVDQNVFTNSESFGAAGERFNAGYNRNRSATLLGLEMHLGDFRTRTLLPGLDSANEVVFGGGSQGLDAAATIGLYGVKFTLGRDYTQGTGGALRTLVDLAAVELVGKWARVPYWQCLMLEQTNPNFQRQMRDWFDQSGPSGQLRLIENSLLNQGYLSSSDSGLAVNDIRMRGALARFQSDSGIVVTGVLDFPTYERALRNFVKLSEDGSMVRMGWSASGPADMTVASAARSDGISSVRPWMIDMQIENPQPAGERPAFTEGEQVFLSATLSRSSYLYCYFSDAAGNVMRLLPNAITTNAMISADQAVRIPDWMAPNPGFILDAGKPGVEAVMCVATAQDAASRLPPEMQAPALSNMRGIQGLQGVQQRFSSILGTDEFVAQVLQWNVVARKPAPPSPPAPPAPAAK</sequence>
<protein>
    <recommendedName>
        <fullName evidence="1">DUF4384 domain-containing protein</fullName>
    </recommendedName>
</protein>
<evidence type="ECO:0000259" key="1">
    <source>
        <dbReference type="Pfam" id="PF14326"/>
    </source>
</evidence>